<dbReference type="OrthoDB" id="6388at2157"/>
<sequence>MTKMFNVNIDAEGFDPNEAQEWVNEMGNVYADMEVSDVNISGNKISFKAGFSGMDDTTEDDIRMKLDEYMTMHELFQAKNISVTA</sequence>
<proteinExistence type="predicted"/>
<dbReference type="EMBL" id="LR216287">
    <property type="protein sequence ID" value="VFJ12827.1"/>
    <property type="molecule type" value="Genomic_DNA"/>
</dbReference>
<dbReference type="KEGG" id="nfn:NFRAN_0506"/>
<dbReference type="AlphaFoldDB" id="A0A484I576"/>
<reference evidence="1 2" key="1">
    <citation type="submission" date="2019-02" db="EMBL/GenBank/DDBJ databases">
        <authorList>
            <person name="Lehtovirta-Morley E L."/>
        </authorList>
    </citation>
    <scope>NUCLEOTIDE SEQUENCE [LARGE SCALE GENOMIC DNA]</scope>
    <source>
        <strain evidence="1">NFRAN1</strain>
    </source>
</reference>
<evidence type="ECO:0000313" key="2">
    <source>
        <dbReference type="Proteomes" id="UP000294299"/>
    </source>
</evidence>
<accession>A0A484I576</accession>
<dbReference type="RefSeq" id="WP_134482856.1">
    <property type="nucleotide sequence ID" value="NZ_LR216287.1"/>
</dbReference>
<gene>
    <name evidence="1" type="ORF">NFRAN_0506</name>
</gene>
<dbReference type="Proteomes" id="UP000294299">
    <property type="component" value="Chromosome NFRAN"/>
</dbReference>
<name>A0A484I576_9ARCH</name>
<organism evidence="1 2">
    <name type="scientific">Candidatus Nitrosocosmicus franklandianus</name>
    <dbReference type="NCBI Taxonomy" id="1798806"/>
    <lineage>
        <taxon>Archaea</taxon>
        <taxon>Nitrososphaerota</taxon>
        <taxon>Nitrososphaeria</taxon>
        <taxon>Nitrososphaerales</taxon>
        <taxon>Nitrososphaeraceae</taxon>
        <taxon>Candidatus Nitrosocosmicus</taxon>
    </lineage>
</organism>
<evidence type="ECO:0000313" key="1">
    <source>
        <dbReference type="EMBL" id="VFJ12827.1"/>
    </source>
</evidence>
<protein>
    <submittedName>
        <fullName evidence="1">Uncharacterized protein</fullName>
    </submittedName>
</protein>
<dbReference type="GeneID" id="39420028"/>
<keyword evidence="2" id="KW-1185">Reference proteome</keyword>